<evidence type="ECO:0000313" key="3">
    <source>
        <dbReference type="Proteomes" id="UP000785679"/>
    </source>
</evidence>
<sequence>MNTRLVCGTFSLLITCRLGQCLQAFGFFGEELLSSFQYKLLLVPPSNIYSTIYQNLWLSSFFGDQACPIIQWTLQIVLLFLCVSSQTYFGIDIVSMQAEAPASREILATSIPLQSFCTEGFSACLLSSTTSSSAFSMIFPMFEAYSSSSSSSGYLSLFLPVQLGVVSAITGMLEASFEVVRPPAFFIAFLSEGPSLSGQQITLPLAQPSPSYDCSSLA</sequence>
<feature type="signal peptide" evidence="1">
    <location>
        <begin position="1"/>
        <end position="21"/>
    </location>
</feature>
<dbReference type="AlphaFoldDB" id="A0A8J8T9S5"/>
<keyword evidence="3" id="KW-1185">Reference proteome</keyword>
<evidence type="ECO:0000313" key="2">
    <source>
        <dbReference type="EMBL" id="TNV86538.1"/>
    </source>
</evidence>
<dbReference type="EMBL" id="RRYP01001008">
    <property type="protein sequence ID" value="TNV86538.1"/>
    <property type="molecule type" value="Genomic_DNA"/>
</dbReference>
<dbReference type="Proteomes" id="UP000785679">
    <property type="component" value="Unassembled WGS sequence"/>
</dbReference>
<proteinExistence type="predicted"/>
<gene>
    <name evidence="2" type="ORF">FGO68_gene14306</name>
</gene>
<reference evidence="2" key="1">
    <citation type="submission" date="2019-06" db="EMBL/GenBank/DDBJ databases">
        <authorList>
            <person name="Zheng W."/>
        </authorList>
    </citation>
    <scope>NUCLEOTIDE SEQUENCE</scope>
    <source>
        <strain evidence="2">QDHG01</strain>
    </source>
</reference>
<keyword evidence="1" id="KW-0732">Signal</keyword>
<feature type="chain" id="PRO_5035286281" evidence="1">
    <location>
        <begin position="22"/>
        <end position="218"/>
    </location>
</feature>
<protein>
    <submittedName>
        <fullName evidence="2">Uncharacterized protein</fullName>
    </submittedName>
</protein>
<comment type="caution">
    <text evidence="2">The sequence shown here is derived from an EMBL/GenBank/DDBJ whole genome shotgun (WGS) entry which is preliminary data.</text>
</comment>
<accession>A0A8J8T9S5</accession>
<name>A0A8J8T9S5_HALGN</name>
<evidence type="ECO:0000256" key="1">
    <source>
        <dbReference type="SAM" id="SignalP"/>
    </source>
</evidence>
<organism evidence="2 3">
    <name type="scientific">Halteria grandinella</name>
    <dbReference type="NCBI Taxonomy" id="5974"/>
    <lineage>
        <taxon>Eukaryota</taxon>
        <taxon>Sar</taxon>
        <taxon>Alveolata</taxon>
        <taxon>Ciliophora</taxon>
        <taxon>Intramacronucleata</taxon>
        <taxon>Spirotrichea</taxon>
        <taxon>Stichotrichia</taxon>
        <taxon>Sporadotrichida</taxon>
        <taxon>Halteriidae</taxon>
        <taxon>Halteria</taxon>
    </lineage>
</organism>